<evidence type="ECO:0000313" key="2">
    <source>
        <dbReference type="EMBL" id="ODV81244.1"/>
    </source>
</evidence>
<dbReference type="EMBL" id="KV453910">
    <property type="protein sequence ID" value="ODV81244.1"/>
    <property type="molecule type" value="Genomic_DNA"/>
</dbReference>
<evidence type="ECO:0000256" key="1">
    <source>
        <dbReference type="SAM" id="MobiDB-lite"/>
    </source>
</evidence>
<feature type="region of interest" description="Disordered" evidence="1">
    <location>
        <begin position="75"/>
        <end position="102"/>
    </location>
</feature>
<proteinExistence type="predicted"/>
<dbReference type="GeneID" id="30981565"/>
<reference evidence="3" key="1">
    <citation type="submission" date="2016-05" db="EMBL/GenBank/DDBJ databases">
        <title>Comparative genomics of biotechnologically important yeasts.</title>
        <authorList>
            <consortium name="DOE Joint Genome Institute"/>
            <person name="Riley R."/>
            <person name="Haridas S."/>
            <person name="Wolfe K.H."/>
            <person name="Lopes M.R."/>
            <person name="Hittinger C.T."/>
            <person name="Goker M."/>
            <person name="Salamov A."/>
            <person name="Wisecaver J."/>
            <person name="Long T.M."/>
            <person name="Aerts A.L."/>
            <person name="Barry K."/>
            <person name="Choi C."/>
            <person name="Clum A."/>
            <person name="Coughlan A.Y."/>
            <person name="Deshpande S."/>
            <person name="Douglass A.P."/>
            <person name="Hanson S.J."/>
            <person name="Klenk H.-P."/>
            <person name="Labutti K."/>
            <person name="Lapidus A."/>
            <person name="Lindquist E."/>
            <person name="Lipzen A."/>
            <person name="Meier-Kolthoff J.P."/>
            <person name="Ohm R.A."/>
            <person name="Otillar R.P."/>
            <person name="Pangilinan J."/>
            <person name="Peng Y."/>
            <person name="Rokas A."/>
            <person name="Rosa C.A."/>
            <person name="Scheuner C."/>
            <person name="Sibirny A.A."/>
            <person name="Slot J.C."/>
            <person name="Stielow J.B."/>
            <person name="Sun H."/>
            <person name="Kurtzman C.P."/>
            <person name="Blackwell M."/>
            <person name="Grigoriev I.V."/>
            <person name="Jeffries T.W."/>
        </authorList>
    </citation>
    <scope>NUCLEOTIDE SEQUENCE [LARGE SCALE GENOMIC DNA]</scope>
    <source>
        <strain evidence="3">NRRL Y-17324</strain>
    </source>
</reference>
<evidence type="ECO:0000313" key="3">
    <source>
        <dbReference type="Proteomes" id="UP000094285"/>
    </source>
</evidence>
<dbReference type="Proteomes" id="UP000094285">
    <property type="component" value="Unassembled WGS sequence"/>
</dbReference>
<organism evidence="2 3">
    <name type="scientific">Suhomyces tanzawaensis NRRL Y-17324</name>
    <dbReference type="NCBI Taxonomy" id="984487"/>
    <lineage>
        <taxon>Eukaryota</taxon>
        <taxon>Fungi</taxon>
        <taxon>Dikarya</taxon>
        <taxon>Ascomycota</taxon>
        <taxon>Saccharomycotina</taxon>
        <taxon>Pichiomycetes</taxon>
        <taxon>Debaryomycetaceae</taxon>
        <taxon>Suhomyces</taxon>
    </lineage>
</organism>
<sequence>MGSLSVEQCGTGTMTFPEYWSKKPSHSSIAHHYSSIAHTTLLWQYVSSLPLALAHTMPVFTMVVRIFSATPRTLSPNATRTRHSPHHSCEVQPVPGRFPVRV</sequence>
<gene>
    <name evidence="2" type="ORF">CANTADRAFT_25452</name>
</gene>
<dbReference type="AlphaFoldDB" id="A0A1E4SNY9"/>
<dbReference type="RefSeq" id="XP_020066366.1">
    <property type="nucleotide sequence ID" value="XM_020207428.1"/>
</dbReference>
<name>A0A1E4SNY9_9ASCO</name>
<keyword evidence="3" id="KW-1185">Reference proteome</keyword>
<protein>
    <submittedName>
        <fullName evidence="2">Uncharacterized protein</fullName>
    </submittedName>
</protein>
<feature type="non-terminal residue" evidence="2">
    <location>
        <position position="102"/>
    </location>
</feature>
<accession>A0A1E4SNY9</accession>